<proteinExistence type="predicted"/>
<name>A0AA88IUK6_CHASR</name>
<comment type="caution">
    <text evidence="2">The sequence shown here is derived from an EMBL/GenBank/DDBJ whole genome shotgun (WGS) entry which is preliminary data.</text>
</comment>
<feature type="region of interest" description="Disordered" evidence="1">
    <location>
        <begin position="1"/>
        <end position="22"/>
    </location>
</feature>
<reference evidence="2" key="1">
    <citation type="submission" date="2023-07" db="EMBL/GenBank/DDBJ databases">
        <title>Chromosome-level Genome Assembly of Striped Snakehead (Channa striata).</title>
        <authorList>
            <person name="Liu H."/>
        </authorList>
    </citation>
    <scope>NUCLEOTIDE SEQUENCE</scope>
    <source>
        <strain evidence="2">Gz</strain>
        <tissue evidence="2">Muscle</tissue>
    </source>
</reference>
<evidence type="ECO:0000256" key="1">
    <source>
        <dbReference type="SAM" id="MobiDB-lite"/>
    </source>
</evidence>
<dbReference type="Proteomes" id="UP001187415">
    <property type="component" value="Unassembled WGS sequence"/>
</dbReference>
<accession>A0AA88IUK6</accession>
<organism evidence="2 3">
    <name type="scientific">Channa striata</name>
    <name type="common">Snakehead murrel</name>
    <name type="synonym">Ophicephalus striatus</name>
    <dbReference type="NCBI Taxonomy" id="64152"/>
    <lineage>
        <taxon>Eukaryota</taxon>
        <taxon>Metazoa</taxon>
        <taxon>Chordata</taxon>
        <taxon>Craniata</taxon>
        <taxon>Vertebrata</taxon>
        <taxon>Euteleostomi</taxon>
        <taxon>Actinopterygii</taxon>
        <taxon>Neopterygii</taxon>
        <taxon>Teleostei</taxon>
        <taxon>Neoteleostei</taxon>
        <taxon>Acanthomorphata</taxon>
        <taxon>Anabantaria</taxon>
        <taxon>Anabantiformes</taxon>
        <taxon>Channoidei</taxon>
        <taxon>Channidae</taxon>
        <taxon>Channa</taxon>
    </lineage>
</organism>
<sequence length="76" mass="8063">MKQADALTCRKRGLHPSGNRSGLVTQCGDDGLTAHLRERLGPSDPHSSGCNSAKAHQEFCDANCSPLTLTSSQDKP</sequence>
<evidence type="ECO:0000313" key="3">
    <source>
        <dbReference type="Proteomes" id="UP001187415"/>
    </source>
</evidence>
<dbReference type="EMBL" id="JAUPFM010000019">
    <property type="protein sequence ID" value="KAK2820900.1"/>
    <property type="molecule type" value="Genomic_DNA"/>
</dbReference>
<evidence type="ECO:0000313" key="2">
    <source>
        <dbReference type="EMBL" id="KAK2820900.1"/>
    </source>
</evidence>
<keyword evidence="3" id="KW-1185">Reference proteome</keyword>
<protein>
    <submittedName>
        <fullName evidence="2">Uncharacterized protein</fullName>
    </submittedName>
</protein>
<dbReference type="AlphaFoldDB" id="A0AA88IUK6"/>
<gene>
    <name evidence="2" type="ORF">Q5P01_023859</name>
</gene>